<protein>
    <submittedName>
        <fullName evidence="1">Uncharacterized protein</fullName>
    </submittedName>
</protein>
<evidence type="ECO:0000313" key="2">
    <source>
        <dbReference type="Proteomes" id="UP000287033"/>
    </source>
</evidence>
<name>A0A401RHD0_CHIPU</name>
<reference evidence="1 2" key="1">
    <citation type="journal article" date="2018" name="Nat. Ecol. Evol.">
        <title>Shark genomes provide insights into elasmobranch evolution and the origin of vertebrates.</title>
        <authorList>
            <person name="Hara Y"/>
            <person name="Yamaguchi K"/>
            <person name="Onimaru K"/>
            <person name="Kadota M"/>
            <person name="Koyanagi M"/>
            <person name="Keeley SD"/>
            <person name="Tatsumi K"/>
            <person name="Tanaka K"/>
            <person name="Motone F"/>
            <person name="Kageyama Y"/>
            <person name="Nozu R"/>
            <person name="Adachi N"/>
            <person name="Nishimura O"/>
            <person name="Nakagawa R"/>
            <person name="Tanegashima C"/>
            <person name="Kiyatake I"/>
            <person name="Matsumoto R"/>
            <person name="Murakumo K"/>
            <person name="Nishida K"/>
            <person name="Terakita A"/>
            <person name="Kuratani S"/>
            <person name="Sato K"/>
            <person name="Hyodo S Kuraku.S."/>
        </authorList>
    </citation>
    <scope>NUCLEOTIDE SEQUENCE [LARGE SCALE GENOMIC DNA]</scope>
</reference>
<gene>
    <name evidence="1" type="ORF">chiPu_0017590</name>
</gene>
<dbReference type="EMBL" id="BEZZ01001325">
    <property type="protein sequence ID" value="GCC17541.1"/>
    <property type="molecule type" value="Genomic_DNA"/>
</dbReference>
<comment type="caution">
    <text evidence="1">The sequence shown here is derived from an EMBL/GenBank/DDBJ whole genome shotgun (WGS) entry which is preliminary data.</text>
</comment>
<accession>A0A401RHD0</accession>
<dbReference type="OrthoDB" id="9943895at2759"/>
<sequence length="277" mass="31657">MVELWRRCIQQSPKQRHMDTTEAEFEIPQNKEGSNSCALCQSIAKANEVPLDVKEHLMTIKEEQIYSLHTARQVVTAKHDHLKRDHKVKEDPDSGGFEEVKMRLANWKRGDFTLMKETSKVQAKICGTDANSEGFSEPIILICQIATDFSGSVSAESDADSLSTRSSSPIFLNDQDLSLWSTLWDPPLTSEPLRQMALDAESLHRMSNETANCQFKLINRLETWQTGVKKMLRSQFHQLTQRVKPKIKSPEQFNREEEGIRCEEYKLEDGFSDIPLG</sequence>
<proteinExistence type="predicted"/>
<evidence type="ECO:0000313" key="1">
    <source>
        <dbReference type="EMBL" id="GCC17541.1"/>
    </source>
</evidence>
<organism evidence="1 2">
    <name type="scientific">Chiloscyllium punctatum</name>
    <name type="common">Brownbanded bambooshark</name>
    <name type="synonym">Hemiscyllium punctatum</name>
    <dbReference type="NCBI Taxonomy" id="137246"/>
    <lineage>
        <taxon>Eukaryota</taxon>
        <taxon>Metazoa</taxon>
        <taxon>Chordata</taxon>
        <taxon>Craniata</taxon>
        <taxon>Vertebrata</taxon>
        <taxon>Chondrichthyes</taxon>
        <taxon>Elasmobranchii</taxon>
        <taxon>Galeomorphii</taxon>
        <taxon>Galeoidea</taxon>
        <taxon>Orectolobiformes</taxon>
        <taxon>Hemiscylliidae</taxon>
        <taxon>Chiloscyllium</taxon>
    </lineage>
</organism>
<dbReference type="OMA" id="WSTLWDP"/>
<dbReference type="AlphaFoldDB" id="A0A401RHD0"/>
<dbReference type="Proteomes" id="UP000287033">
    <property type="component" value="Unassembled WGS sequence"/>
</dbReference>
<keyword evidence="2" id="KW-1185">Reference proteome</keyword>